<dbReference type="Pfam" id="PF00126">
    <property type="entry name" value="HTH_1"/>
    <property type="match status" value="1"/>
</dbReference>
<accession>A0A4V1R2S5</accession>
<dbReference type="PANTHER" id="PTHR30346:SF29">
    <property type="entry name" value="LYSR SUBSTRATE-BINDING"/>
    <property type="match status" value="1"/>
</dbReference>
<evidence type="ECO:0000256" key="3">
    <source>
        <dbReference type="ARBA" id="ARBA00023125"/>
    </source>
</evidence>
<dbReference type="EMBL" id="SDPM01000001">
    <property type="protein sequence ID" value="RXZ88176.1"/>
    <property type="molecule type" value="Genomic_DNA"/>
</dbReference>
<dbReference type="Gene3D" id="3.40.190.10">
    <property type="entry name" value="Periplasmic binding protein-like II"/>
    <property type="match status" value="2"/>
</dbReference>
<dbReference type="GO" id="GO:0003677">
    <property type="term" value="F:DNA binding"/>
    <property type="evidence" value="ECO:0007669"/>
    <property type="project" value="UniProtKB-KW"/>
</dbReference>
<dbReference type="InterPro" id="IPR000847">
    <property type="entry name" value="LysR_HTH_N"/>
</dbReference>
<evidence type="ECO:0000313" key="6">
    <source>
        <dbReference type="EMBL" id="NYD67618.1"/>
    </source>
</evidence>
<dbReference type="Proteomes" id="UP000292686">
    <property type="component" value="Unassembled WGS sequence"/>
</dbReference>
<dbReference type="SUPFAM" id="SSF46785">
    <property type="entry name" value="Winged helix' DNA-binding domain"/>
    <property type="match status" value="1"/>
</dbReference>
<dbReference type="PANTHER" id="PTHR30346">
    <property type="entry name" value="TRANSCRIPTIONAL DUAL REGULATOR HCAR-RELATED"/>
    <property type="match status" value="1"/>
</dbReference>
<sequence length="307" mass="32870">MLDVRRLRLLVELDRRGTLAAVADALAYSPSSVSQQLALLEREAGVPLLEKTGRRVQLTPQAHVLVEHATAVLDLLEQAEADVARTLTAVSGVIRVAVFQSAAHAILPRALSDLRAAHPALRVEMVEREPDEGLVELSARDFDLVIAEQYPGHVRELRPDLDRVGLATDAMRLALPPLGVRTEVDAVQSLADAAQLPWVLEPVGTASRQWAVQLCRAAGFEPDVQFETADLTAHVRLIRSGNAVGLVPDLLWTGELPSVRVLDLPGSPRREIFTSTRRAAAGRPAVVACRAALAVAAQAAPGLTAAS</sequence>
<keyword evidence="2" id="KW-0805">Transcription regulation</keyword>
<dbReference type="RefSeq" id="WP_129172440.1">
    <property type="nucleotide sequence ID" value="NZ_JACCBI010000001.1"/>
</dbReference>
<dbReference type="PROSITE" id="PS50931">
    <property type="entry name" value="HTH_LYSR"/>
    <property type="match status" value="1"/>
</dbReference>
<evidence type="ECO:0000256" key="4">
    <source>
        <dbReference type="ARBA" id="ARBA00023163"/>
    </source>
</evidence>
<dbReference type="GO" id="GO:0003700">
    <property type="term" value="F:DNA-binding transcription factor activity"/>
    <property type="evidence" value="ECO:0007669"/>
    <property type="project" value="InterPro"/>
</dbReference>
<reference evidence="7 8" key="1">
    <citation type="submission" date="2019-01" db="EMBL/GenBank/DDBJ databases">
        <title>Agromyces.</title>
        <authorList>
            <person name="Li J."/>
        </authorList>
    </citation>
    <scope>NUCLEOTIDE SEQUENCE [LARGE SCALE GENOMIC DNA]</scope>
    <source>
        <strain evidence="7 8">DSM 23870</strain>
    </source>
</reference>
<dbReference type="Gene3D" id="1.10.10.10">
    <property type="entry name" value="Winged helix-like DNA-binding domain superfamily/Winged helix DNA-binding domain"/>
    <property type="match status" value="1"/>
</dbReference>
<dbReference type="Proteomes" id="UP000581087">
    <property type="component" value="Unassembled WGS sequence"/>
</dbReference>
<feature type="domain" description="HTH lysR-type" evidence="5">
    <location>
        <begin position="2"/>
        <end position="59"/>
    </location>
</feature>
<comment type="caution">
    <text evidence="7">The sequence shown here is derived from an EMBL/GenBank/DDBJ whole genome shotgun (WGS) entry which is preliminary data.</text>
</comment>
<dbReference type="GO" id="GO:0032993">
    <property type="term" value="C:protein-DNA complex"/>
    <property type="evidence" value="ECO:0007669"/>
    <property type="project" value="TreeGrafter"/>
</dbReference>
<dbReference type="InterPro" id="IPR036388">
    <property type="entry name" value="WH-like_DNA-bd_sf"/>
</dbReference>
<name>A0A4V1R2S5_9MICO</name>
<evidence type="ECO:0000256" key="1">
    <source>
        <dbReference type="ARBA" id="ARBA00009437"/>
    </source>
</evidence>
<dbReference type="EMBL" id="JACCBI010000001">
    <property type="protein sequence ID" value="NYD67618.1"/>
    <property type="molecule type" value="Genomic_DNA"/>
</dbReference>
<evidence type="ECO:0000259" key="5">
    <source>
        <dbReference type="PROSITE" id="PS50931"/>
    </source>
</evidence>
<dbReference type="OrthoDB" id="3673085at2"/>
<comment type="similarity">
    <text evidence="1">Belongs to the LysR transcriptional regulatory family.</text>
</comment>
<dbReference type="Pfam" id="PF03466">
    <property type="entry name" value="LysR_substrate"/>
    <property type="match status" value="1"/>
</dbReference>
<protein>
    <submittedName>
        <fullName evidence="6">DNA-binding transcriptional LysR family regulator</fullName>
    </submittedName>
    <submittedName>
        <fullName evidence="7">LysR family transcriptional regulator</fullName>
    </submittedName>
</protein>
<proteinExistence type="inferred from homology"/>
<keyword evidence="4" id="KW-0804">Transcription</keyword>
<evidence type="ECO:0000256" key="2">
    <source>
        <dbReference type="ARBA" id="ARBA00023015"/>
    </source>
</evidence>
<keyword evidence="8" id="KW-1185">Reference proteome</keyword>
<reference evidence="6 9" key="2">
    <citation type="submission" date="2020-07" db="EMBL/GenBank/DDBJ databases">
        <title>Sequencing the genomes of 1000 actinobacteria strains.</title>
        <authorList>
            <person name="Klenk H.-P."/>
        </authorList>
    </citation>
    <scope>NUCLEOTIDE SEQUENCE [LARGE SCALE GENOMIC DNA]</scope>
    <source>
        <strain evidence="6 9">DSM 23870</strain>
    </source>
</reference>
<dbReference type="AlphaFoldDB" id="A0A4V1R2S5"/>
<evidence type="ECO:0000313" key="8">
    <source>
        <dbReference type="Proteomes" id="UP000292686"/>
    </source>
</evidence>
<dbReference type="SUPFAM" id="SSF53850">
    <property type="entry name" value="Periplasmic binding protein-like II"/>
    <property type="match status" value="1"/>
</dbReference>
<gene>
    <name evidence="6" type="ORF">BJ972_002137</name>
    <name evidence="7" type="ORF">ESP50_03055</name>
</gene>
<dbReference type="InterPro" id="IPR005119">
    <property type="entry name" value="LysR_subst-bd"/>
</dbReference>
<evidence type="ECO:0000313" key="9">
    <source>
        <dbReference type="Proteomes" id="UP000581087"/>
    </source>
</evidence>
<evidence type="ECO:0000313" key="7">
    <source>
        <dbReference type="EMBL" id="RXZ88176.1"/>
    </source>
</evidence>
<keyword evidence="3 6" id="KW-0238">DNA-binding</keyword>
<organism evidence="7 8">
    <name type="scientific">Agromyces atrinae</name>
    <dbReference type="NCBI Taxonomy" id="592376"/>
    <lineage>
        <taxon>Bacteria</taxon>
        <taxon>Bacillati</taxon>
        <taxon>Actinomycetota</taxon>
        <taxon>Actinomycetes</taxon>
        <taxon>Micrococcales</taxon>
        <taxon>Microbacteriaceae</taxon>
        <taxon>Agromyces</taxon>
    </lineage>
</organism>
<dbReference type="InterPro" id="IPR036390">
    <property type="entry name" value="WH_DNA-bd_sf"/>
</dbReference>